<gene>
    <name evidence="10" type="ORF">AJAP_15075</name>
</gene>
<feature type="domain" description="Cation/H+ exchanger transmembrane" evidence="9">
    <location>
        <begin position="12"/>
        <end position="388"/>
    </location>
</feature>
<organism evidence="10 11">
    <name type="scientific">Amycolatopsis japonica</name>
    <dbReference type="NCBI Taxonomy" id="208439"/>
    <lineage>
        <taxon>Bacteria</taxon>
        <taxon>Bacillati</taxon>
        <taxon>Actinomycetota</taxon>
        <taxon>Actinomycetes</taxon>
        <taxon>Pseudonocardiales</taxon>
        <taxon>Pseudonocardiaceae</taxon>
        <taxon>Amycolatopsis</taxon>
        <taxon>Amycolatopsis japonica group</taxon>
    </lineage>
</organism>
<dbReference type="Pfam" id="PF00999">
    <property type="entry name" value="Na_H_Exchanger"/>
    <property type="match status" value="1"/>
</dbReference>
<dbReference type="InterPro" id="IPR006153">
    <property type="entry name" value="Cation/H_exchanger_TM"/>
</dbReference>
<evidence type="ECO:0000259" key="9">
    <source>
        <dbReference type="Pfam" id="PF00999"/>
    </source>
</evidence>
<dbReference type="GO" id="GO:1902600">
    <property type="term" value="P:proton transmembrane transport"/>
    <property type="evidence" value="ECO:0007669"/>
    <property type="project" value="InterPro"/>
</dbReference>
<evidence type="ECO:0000256" key="4">
    <source>
        <dbReference type="ARBA" id="ARBA00022692"/>
    </source>
</evidence>
<keyword evidence="11" id="KW-1185">Reference proteome</keyword>
<reference evidence="10 11" key="1">
    <citation type="journal article" date="2014" name="J. Biotechnol.">
        <title>Complete genome sequence of the actinobacterium Amycolatopsis japonica MG417-CF17(T) (=DSM 44213T) producing (S,S)-N,N'-ethylenediaminedisuccinic acid.</title>
        <authorList>
            <person name="Stegmann E."/>
            <person name="Albersmeier A."/>
            <person name="Spohn M."/>
            <person name="Gert H."/>
            <person name="Weber T."/>
            <person name="Wohlleben W."/>
            <person name="Kalinowski J."/>
            <person name="Ruckert C."/>
        </authorList>
    </citation>
    <scope>NUCLEOTIDE SEQUENCE [LARGE SCALE GENOMIC DNA]</scope>
    <source>
        <strain evidence="11">MG417-CF17 (DSM 44213)</strain>
    </source>
</reference>
<evidence type="ECO:0000256" key="3">
    <source>
        <dbReference type="ARBA" id="ARBA00022449"/>
    </source>
</evidence>
<keyword evidence="2" id="KW-0813">Transport</keyword>
<dbReference type="AlphaFoldDB" id="A0A075UTW7"/>
<evidence type="ECO:0000256" key="8">
    <source>
        <dbReference type="SAM" id="Phobius"/>
    </source>
</evidence>
<dbReference type="GO" id="GO:0015297">
    <property type="term" value="F:antiporter activity"/>
    <property type="evidence" value="ECO:0007669"/>
    <property type="project" value="UniProtKB-KW"/>
</dbReference>
<keyword evidence="4 8" id="KW-0812">Transmembrane</keyword>
<comment type="subcellular location">
    <subcellularLocation>
        <location evidence="1">Cell membrane</location>
        <topology evidence="1">Multi-pass membrane protein</topology>
    </subcellularLocation>
</comment>
<dbReference type="KEGG" id="aja:AJAP_15075"/>
<keyword evidence="6" id="KW-0406">Ion transport</keyword>
<accession>A0A075UTW7</accession>
<evidence type="ECO:0000256" key="5">
    <source>
        <dbReference type="ARBA" id="ARBA00022989"/>
    </source>
</evidence>
<keyword evidence="3" id="KW-0050">Antiport</keyword>
<sequence length="397" mass="41054">MIQSVLVGAVVVLAWTMTAARLERWQITAPMAMVAAGLAIGFTTRNDLGNGLNTEIALNAAELILALLLFVDATAVKGGYLGHDAKTAVRLLLVALPLTILIVMGVGLLTLPGLGWAAVLLIACIIAPTDFAPATSVVHDVRVPERVRHLLNVESGYNDGVVAPVFIFALTLAGSHHQANTPGEALQAAIPAALLAVLAGSVIGAVAAVAMNVTAKHGWSTRHSARVAAVALPLLTYTAAVAIGGNGFVAAFICGIAYKTARHPGEEELGLAEDVSSLCGLLMWFVFGSTAVLVLSFGLTWGIVLVSVVALTVARLIPVLLTLLRTDFRWRDRMTIGLLAPRGAASIVFGLLAFNSLDGEAADVALSVMSVTVLASVAAHGVGASAFLNRKSKRTVG</sequence>
<keyword evidence="7 8" id="KW-0472">Membrane</keyword>
<evidence type="ECO:0000313" key="11">
    <source>
        <dbReference type="Proteomes" id="UP000028492"/>
    </source>
</evidence>
<dbReference type="PANTHER" id="PTHR32507">
    <property type="entry name" value="NA(+)/H(+) ANTIPORTER 1"/>
    <property type="match status" value="1"/>
</dbReference>
<feature type="transmembrane region" description="Helical" evidence="8">
    <location>
        <begin position="366"/>
        <end position="388"/>
    </location>
</feature>
<name>A0A075UTW7_9PSEU</name>
<evidence type="ECO:0000256" key="1">
    <source>
        <dbReference type="ARBA" id="ARBA00004651"/>
    </source>
</evidence>
<protein>
    <submittedName>
        <fullName evidence="10">Conserved putative membrane protein</fullName>
    </submittedName>
</protein>
<dbReference type="PANTHER" id="PTHR32507:SF8">
    <property type="entry name" value="CNH1P"/>
    <property type="match status" value="1"/>
</dbReference>
<feature type="transmembrane region" description="Helical" evidence="8">
    <location>
        <begin position="56"/>
        <end position="76"/>
    </location>
</feature>
<dbReference type="RefSeq" id="WP_038511873.1">
    <property type="nucleotide sequence ID" value="NZ_CP008953.1"/>
</dbReference>
<dbReference type="STRING" id="208439.AJAP_15075"/>
<evidence type="ECO:0000256" key="2">
    <source>
        <dbReference type="ARBA" id="ARBA00022448"/>
    </source>
</evidence>
<feature type="transmembrane region" description="Helical" evidence="8">
    <location>
        <begin position="336"/>
        <end position="354"/>
    </location>
</feature>
<feature type="transmembrane region" description="Helical" evidence="8">
    <location>
        <begin position="88"/>
        <end position="109"/>
    </location>
</feature>
<dbReference type="GO" id="GO:0005886">
    <property type="term" value="C:plasma membrane"/>
    <property type="evidence" value="ECO:0007669"/>
    <property type="project" value="UniProtKB-SubCell"/>
</dbReference>
<feature type="transmembrane region" description="Helical" evidence="8">
    <location>
        <begin position="192"/>
        <end position="214"/>
    </location>
</feature>
<feature type="transmembrane region" description="Helical" evidence="8">
    <location>
        <begin position="234"/>
        <end position="258"/>
    </location>
</feature>
<evidence type="ECO:0000256" key="7">
    <source>
        <dbReference type="ARBA" id="ARBA00023136"/>
    </source>
</evidence>
<dbReference type="EMBL" id="CP008953">
    <property type="protein sequence ID" value="AIG75891.1"/>
    <property type="molecule type" value="Genomic_DNA"/>
</dbReference>
<evidence type="ECO:0000313" key="10">
    <source>
        <dbReference type="EMBL" id="AIG75891.1"/>
    </source>
</evidence>
<dbReference type="Proteomes" id="UP000028492">
    <property type="component" value="Chromosome"/>
</dbReference>
<dbReference type="HOGENOM" id="CLU_008635_6_2_11"/>
<feature type="transmembrane region" description="Helical" evidence="8">
    <location>
        <begin position="115"/>
        <end position="138"/>
    </location>
</feature>
<dbReference type="eggNOG" id="COG0025">
    <property type="taxonomic scope" value="Bacteria"/>
</dbReference>
<keyword evidence="5 8" id="KW-1133">Transmembrane helix</keyword>
<proteinExistence type="predicted"/>
<evidence type="ECO:0000256" key="6">
    <source>
        <dbReference type="ARBA" id="ARBA00023065"/>
    </source>
</evidence>